<organism evidence="4 5">
    <name type="scientific">Actinoallomurus bryophytorum</name>
    <dbReference type="NCBI Taxonomy" id="1490222"/>
    <lineage>
        <taxon>Bacteria</taxon>
        <taxon>Bacillati</taxon>
        <taxon>Actinomycetota</taxon>
        <taxon>Actinomycetes</taxon>
        <taxon>Streptosporangiales</taxon>
        <taxon>Thermomonosporaceae</taxon>
        <taxon>Actinoallomurus</taxon>
    </lineage>
</organism>
<protein>
    <recommendedName>
        <fullName evidence="3">Alpha/beta hydrolase domain-containing protein</fullName>
    </recommendedName>
</protein>
<proteinExistence type="predicted"/>
<name>A0A543CTF8_9ACTN</name>
<dbReference type="OrthoDB" id="1971292at2"/>
<dbReference type="Proteomes" id="UP000316096">
    <property type="component" value="Unassembled WGS sequence"/>
</dbReference>
<comment type="caution">
    <text evidence="4">The sequence shown here is derived from an EMBL/GenBank/DDBJ whole genome shotgun (WGS) entry which is preliminary data.</text>
</comment>
<feature type="chain" id="PRO_5022094600" description="Alpha/beta hydrolase domain-containing protein" evidence="2">
    <location>
        <begin position="26"/>
        <end position="495"/>
    </location>
</feature>
<evidence type="ECO:0000259" key="3">
    <source>
        <dbReference type="Pfam" id="PF20091"/>
    </source>
</evidence>
<evidence type="ECO:0000313" key="4">
    <source>
        <dbReference type="EMBL" id="TQM00385.1"/>
    </source>
</evidence>
<reference evidence="4 5" key="1">
    <citation type="submission" date="2019-06" db="EMBL/GenBank/DDBJ databases">
        <title>Sequencing the genomes of 1000 actinobacteria strains.</title>
        <authorList>
            <person name="Klenk H.-P."/>
        </authorList>
    </citation>
    <scope>NUCLEOTIDE SEQUENCE [LARGE SCALE GENOMIC DNA]</scope>
    <source>
        <strain evidence="4 5">DSM 102200</strain>
    </source>
</reference>
<feature type="region of interest" description="Disordered" evidence="1">
    <location>
        <begin position="25"/>
        <end position="53"/>
    </location>
</feature>
<dbReference type="EMBL" id="VFOZ01000001">
    <property type="protein sequence ID" value="TQM00385.1"/>
    <property type="molecule type" value="Genomic_DNA"/>
</dbReference>
<accession>A0A543CTF8</accession>
<evidence type="ECO:0000256" key="2">
    <source>
        <dbReference type="SAM" id="SignalP"/>
    </source>
</evidence>
<feature type="compositionally biased region" description="Low complexity" evidence="1">
    <location>
        <begin position="25"/>
        <end position="37"/>
    </location>
</feature>
<dbReference type="AlphaFoldDB" id="A0A543CTF8"/>
<dbReference type="Pfam" id="PF20091">
    <property type="entry name" value="Abhydrolase_10"/>
    <property type="match status" value="1"/>
</dbReference>
<evidence type="ECO:0000256" key="1">
    <source>
        <dbReference type="SAM" id="MobiDB-lite"/>
    </source>
</evidence>
<dbReference type="RefSeq" id="WP_141959877.1">
    <property type="nucleotide sequence ID" value="NZ_VFOZ01000001.1"/>
</dbReference>
<dbReference type="InterPro" id="IPR045394">
    <property type="entry name" value="Abhydrolase_dom"/>
</dbReference>
<gene>
    <name evidence="4" type="ORF">FB559_6097</name>
</gene>
<feature type="signal peptide" evidence="2">
    <location>
        <begin position="1"/>
        <end position="25"/>
    </location>
</feature>
<keyword evidence="5" id="KW-1185">Reference proteome</keyword>
<keyword evidence="2" id="KW-0732">Signal</keyword>
<sequence>MSPRLSLIPLAMAVVAGLAVSPASASPGTAAPAAGPAKITGPVRSTARPGDPSHDYVFYSTPYDLKKAGYEEQEFFISGTATRYDPNPTADQQKQPATAIGTMPYTTRIVVRRPVRPARSAGVAVVDWQNVTAGHDIDTEWGTSGDYFVRHGWTWIGASVQRVGVNGATTGATAGLGLWQWNPRRYGSLDVTDNGAVLDDSQSFDIYSQIASLAKGRGGRNPLADLGISRVYAAGASQSGRFLGVYYNTVQPLRHVYDGFLFALSDSSLPPRDGVGTKAIRVFTENDIYRGSGVPSQTVPDGPTLRTWEIAGASHVPAYSTGTDASDFRTTLGGIQTREYGAVPPVDCTNPGPSQVTSWAAFHAAYDALDEWVHQGIAPRTAQPLAIIDPGPPANLARDANGIALGGIRLPDVEVPVGLNDGINSPASVDNPLSSFCVLYGTHREFTKAQLDGLYRGDRDYRRQVADDVRRLEGQEFLLPEDGHVFTDAARHRHV</sequence>
<evidence type="ECO:0000313" key="5">
    <source>
        <dbReference type="Proteomes" id="UP000316096"/>
    </source>
</evidence>
<feature type="domain" description="Alpha/beta hydrolase" evidence="3">
    <location>
        <begin position="40"/>
        <end position="484"/>
    </location>
</feature>